<keyword evidence="5" id="KW-1185">Reference proteome</keyword>
<protein>
    <recommendedName>
        <fullName evidence="6">Sorting nexin-29</fullName>
    </recommendedName>
</protein>
<dbReference type="PROSITE" id="PS50826">
    <property type="entry name" value="RUN"/>
    <property type="match status" value="1"/>
</dbReference>
<evidence type="ECO:0008006" key="6">
    <source>
        <dbReference type="Google" id="ProtNLM"/>
    </source>
</evidence>
<dbReference type="SMART" id="SM00312">
    <property type="entry name" value="PX"/>
    <property type="match status" value="1"/>
</dbReference>
<dbReference type="InterPro" id="IPR037213">
    <property type="entry name" value="Run_dom_sf"/>
</dbReference>
<name>A0A1A9UL51_GLOAU</name>
<dbReference type="InterPro" id="IPR004012">
    <property type="entry name" value="Run_dom"/>
</dbReference>
<dbReference type="VEuPathDB" id="VectorBase:GAUT008017"/>
<dbReference type="SMART" id="SM00593">
    <property type="entry name" value="RUN"/>
    <property type="match status" value="1"/>
</dbReference>
<reference evidence="4" key="1">
    <citation type="submission" date="2020-05" db="UniProtKB">
        <authorList>
            <consortium name="EnsemblMetazoa"/>
        </authorList>
    </citation>
    <scope>IDENTIFICATION</scope>
    <source>
        <strain evidence="4">TTRI</strain>
    </source>
</reference>
<organism evidence="4 5">
    <name type="scientific">Glossina austeni</name>
    <name type="common">Savannah tsetse fly</name>
    <dbReference type="NCBI Taxonomy" id="7395"/>
    <lineage>
        <taxon>Eukaryota</taxon>
        <taxon>Metazoa</taxon>
        <taxon>Ecdysozoa</taxon>
        <taxon>Arthropoda</taxon>
        <taxon>Hexapoda</taxon>
        <taxon>Insecta</taxon>
        <taxon>Pterygota</taxon>
        <taxon>Neoptera</taxon>
        <taxon>Endopterygota</taxon>
        <taxon>Diptera</taxon>
        <taxon>Brachycera</taxon>
        <taxon>Muscomorpha</taxon>
        <taxon>Hippoboscoidea</taxon>
        <taxon>Glossinidae</taxon>
        <taxon>Glossina</taxon>
    </lineage>
</organism>
<dbReference type="Gene3D" id="3.30.1520.10">
    <property type="entry name" value="Phox-like domain"/>
    <property type="match status" value="1"/>
</dbReference>
<dbReference type="InterPro" id="IPR036871">
    <property type="entry name" value="PX_dom_sf"/>
</dbReference>
<keyword evidence="1" id="KW-0175">Coiled coil</keyword>
<proteinExistence type="predicted"/>
<feature type="domain" description="RUN" evidence="3">
    <location>
        <begin position="73"/>
        <end position="228"/>
    </location>
</feature>
<dbReference type="InterPro" id="IPR047329">
    <property type="entry name" value="RUN_SNX29"/>
</dbReference>
<evidence type="ECO:0000259" key="2">
    <source>
        <dbReference type="PROSITE" id="PS50195"/>
    </source>
</evidence>
<dbReference type="SUPFAM" id="SSF140741">
    <property type="entry name" value="RUN domain-like"/>
    <property type="match status" value="1"/>
</dbReference>
<dbReference type="Pfam" id="PF00787">
    <property type="entry name" value="PX"/>
    <property type="match status" value="1"/>
</dbReference>
<dbReference type="PROSITE" id="PS50195">
    <property type="entry name" value="PX"/>
    <property type="match status" value="1"/>
</dbReference>
<evidence type="ECO:0000256" key="1">
    <source>
        <dbReference type="SAM" id="Coils"/>
    </source>
</evidence>
<feature type="domain" description="PX" evidence="2">
    <location>
        <begin position="452"/>
        <end position="569"/>
    </location>
</feature>
<dbReference type="EnsemblMetazoa" id="GAUT008017-RA">
    <property type="protein sequence ID" value="GAUT008017-PA"/>
    <property type="gene ID" value="GAUT008017"/>
</dbReference>
<dbReference type="PANTHER" id="PTHR47194">
    <property type="entry name" value="SORTING NEXIN-29-RELATED"/>
    <property type="match status" value="1"/>
</dbReference>
<dbReference type="InterPro" id="IPR001683">
    <property type="entry name" value="PX_dom"/>
</dbReference>
<evidence type="ECO:0000259" key="3">
    <source>
        <dbReference type="PROSITE" id="PS50826"/>
    </source>
</evidence>
<dbReference type="CDD" id="cd17689">
    <property type="entry name" value="RUN_SNX29"/>
    <property type="match status" value="1"/>
</dbReference>
<dbReference type="SUPFAM" id="SSF64268">
    <property type="entry name" value="PX domain"/>
    <property type="match status" value="1"/>
</dbReference>
<dbReference type="AlphaFoldDB" id="A0A1A9UL51"/>
<feature type="coiled-coil region" evidence="1">
    <location>
        <begin position="397"/>
        <end position="438"/>
    </location>
</feature>
<sequence>MHATDISEGAKVDTNVECPMEKENATAQESQQPSKVKSDIVTFHQRRFDIYARLEEVAEVCRKRFGGRSELATESDESVFELCEVLEEAFQYGLRQQQPTFVISAAHLFQNMHEIVIGSRLGRNVSADCNELCFWDFCKQYLTNHERQRFEQLRFVSTKYGRGRAFIRACLNEHSLERYLLMWLADPKQLNSYYTHWSLLLDESLSGTLPQIIKSLDTILFALTVDKCELNSPLKSAYSAFRSPAEKKDEPIIYAPAPVKVKNKTKNNSNAVERHIATANSTEDLLKSLPTKTDSVEYVDTNVIEEYESVAKEILMPLNYLSSTVSIEDNPRKSLTDIDIITKNDVINGSTPSMCSSNEAYINENKSECSSLYSKTSSSPLQTTGSERLDACHVEQHLRLENELKEANERCNLLETRVAQLSLENRQLIRRLKQHFQESGIDPTSSFATNFLITIPHVKLHKSKRPTTGKYYLYEIHITMRQNLEHWSLWRRYSDFNKLHKSLLKTHPSVVLVEFPGKKRFGNMNKQFVDERRQQLQIYLLNLVETLPQLEACKSKAELQKVFPFLRER</sequence>
<dbReference type="STRING" id="7395.A0A1A9UL51"/>
<dbReference type="PANTHER" id="PTHR47194:SF3">
    <property type="entry name" value="SORTING NEXIN 29"/>
    <property type="match status" value="1"/>
</dbReference>
<dbReference type="Proteomes" id="UP000078200">
    <property type="component" value="Unassembled WGS sequence"/>
</dbReference>
<evidence type="ECO:0000313" key="4">
    <source>
        <dbReference type="EnsemblMetazoa" id="GAUT008017-PA"/>
    </source>
</evidence>
<dbReference type="Gene3D" id="1.20.58.900">
    <property type="match status" value="1"/>
</dbReference>
<dbReference type="GO" id="GO:0035091">
    <property type="term" value="F:phosphatidylinositol binding"/>
    <property type="evidence" value="ECO:0007669"/>
    <property type="project" value="InterPro"/>
</dbReference>
<evidence type="ECO:0000313" key="5">
    <source>
        <dbReference type="Proteomes" id="UP000078200"/>
    </source>
</evidence>
<dbReference type="Pfam" id="PF02759">
    <property type="entry name" value="RUN"/>
    <property type="match status" value="1"/>
</dbReference>
<accession>A0A1A9UL51</accession>